<keyword evidence="1" id="KW-0812">Transmembrane</keyword>
<dbReference type="OrthoDB" id="7211102at2"/>
<reference evidence="3" key="1">
    <citation type="submission" date="2018-05" db="EMBL/GenBank/DDBJ databases">
        <authorList>
            <person name="Li X."/>
        </authorList>
    </citation>
    <scope>NUCLEOTIDE SEQUENCE [LARGE SCALE GENOMIC DNA]</scope>
    <source>
        <strain evidence="3">LX32</strain>
    </source>
</reference>
<sequence length="133" mass="14518">MSRRFDRFLRHAPVHSAGPTLGRVFNVTRESWKLTDDPKVIRPRRERVASGRTASDAADLARASAESFADHGFHKPSGAWWASDGTDFHRYVVHTGRRGPPPAVLIATGLAGAALAILHLSGGRRRRTSGKAD</sequence>
<keyword evidence="1" id="KW-1133">Transmembrane helix</keyword>
<feature type="transmembrane region" description="Helical" evidence="1">
    <location>
        <begin position="103"/>
        <end position="121"/>
    </location>
</feature>
<name>A0A328ACP2_9CAUL</name>
<proteinExistence type="predicted"/>
<dbReference type="EMBL" id="QFYQ01000003">
    <property type="protein sequence ID" value="RAK51154.1"/>
    <property type="molecule type" value="Genomic_DNA"/>
</dbReference>
<dbReference type="Proteomes" id="UP000249254">
    <property type="component" value="Unassembled WGS sequence"/>
</dbReference>
<protein>
    <submittedName>
        <fullName evidence="2">Uncharacterized protein</fullName>
    </submittedName>
</protein>
<evidence type="ECO:0000256" key="1">
    <source>
        <dbReference type="SAM" id="Phobius"/>
    </source>
</evidence>
<gene>
    <name evidence="2" type="ORF">DJ017_19530</name>
</gene>
<keyword evidence="3" id="KW-1185">Reference proteome</keyword>
<accession>A0A328ACP2</accession>
<keyword evidence="1" id="KW-0472">Membrane</keyword>
<dbReference type="AlphaFoldDB" id="A0A328ACP2"/>
<dbReference type="RefSeq" id="WP_111530589.1">
    <property type="nucleotide sequence ID" value="NZ_JBHRSG010000003.1"/>
</dbReference>
<comment type="caution">
    <text evidence="2">The sequence shown here is derived from an EMBL/GenBank/DDBJ whole genome shotgun (WGS) entry which is preliminary data.</text>
</comment>
<evidence type="ECO:0000313" key="2">
    <source>
        <dbReference type="EMBL" id="RAK51154.1"/>
    </source>
</evidence>
<evidence type="ECO:0000313" key="3">
    <source>
        <dbReference type="Proteomes" id="UP000249254"/>
    </source>
</evidence>
<organism evidence="2 3">
    <name type="scientific">Phenylobacterium soli</name>
    <dbReference type="NCBI Taxonomy" id="2170551"/>
    <lineage>
        <taxon>Bacteria</taxon>
        <taxon>Pseudomonadati</taxon>
        <taxon>Pseudomonadota</taxon>
        <taxon>Alphaproteobacteria</taxon>
        <taxon>Caulobacterales</taxon>
        <taxon>Caulobacteraceae</taxon>
        <taxon>Phenylobacterium</taxon>
    </lineage>
</organism>